<name>A0A853DPA4_9MICO</name>
<dbReference type="GO" id="GO:0006596">
    <property type="term" value="P:polyamine biosynthetic process"/>
    <property type="evidence" value="ECO:0007669"/>
    <property type="project" value="UniProtKB-KW"/>
</dbReference>
<dbReference type="InterPro" id="IPR029063">
    <property type="entry name" value="SAM-dependent_MTases_sf"/>
</dbReference>
<keyword evidence="4" id="KW-1185">Reference proteome</keyword>
<dbReference type="RefSeq" id="WP_179483038.1">
    <property type="nucleotide sequence ID" value="NZ_JACCFW010000001.1"/>
</dbReference>
<dbReference type="SUPFAM" id="SSF53335">
    <property type="entry name" value="S-adenosyl-L-methionine-dependent methyltransferases"/>
    <property type="match status" value="1"/>
</dbReference>
<organism evidence="3 4">
    <name type="scientific">Allobranchiibius huperziae</name>
    <dbReference type="NCBI Taxonomy" id="1874116"/>
    <lineage>
        <taxon>Bacteria</taxon>
        <taxon>Bacillati</taxon>
        <taxon>Actinomycetota</taxon>
        <taxon>Actinomycetes</taxon>
        <taxon>Micrococcales</taxon>
        <taxon>Dermacoccaceae</taxon>
        <taxon>Allobranchiibius</taxon>
    </lineage>
</organism>
<accession>A0A853DPA4</accession>
<evidence type="ECO:0000256" key="2">
    <source>
        <dbReference type="SAM" id="MobiDB-lite"/>
    </source>
</evidence>
<dbReference type="Gene3D" id="3.40.50.150">
    <property type="entry name" value="Vaccinia Virus protein VP39"/>
    <property type="match status" value="1"/>
</dbReference>
<evidence type="ECO:0000256" key="1">
    <source>
        <dbReference type="ARBA" id="ARBA00023115"/>
    </source>
</evidence>
<evidence type="ECO:0000313" key="3">
    <source>
        <dbReference type="EMBL" id="NYJ75965.1"/>
    </source>
</evidence>
<comment type="caution">
    <text evidence="3">The sequence shown here is derived from an EMBL/GenBank/DDBJ whole genome shotgun (WGS) entry which is preliminary data.</text>
</comment>
<dbReference type="AlphaFoldDB" id="A0A853DPA4"/>
<keyword evidence="1" id="KW-0620">Polyamine biosynthesis</keyword>
<sequence>MADIEFATDERGGVTVMRDGHPQSHVQPDDPRLLVFEYVQHFALVLDLLPPGPLRVTHVGGAGLTLARYLQATRPGSPQIVLEPDVELTESVRREIPLPRQHRIRVRPADGAAGVRALRDASADVIVLDAYADGRVPAELTGSAFLAECARVLAPGGLLLANLADEPGMRYIRRVVATLPASLPEVALLATNEVLKGRRFGNVVLLASGAPAPLDVRGLRRAAARADFPTGLRANAEVAALVRGVPPFGETGERSPAPPELGGWRVR</sequence>
<dbReference type="PANTHER" id="PTHR43317:SF1">
    <property type="entry name" value="THERMOSPERMINE SYNTHASE ACAULIS5"/>
    <property type="match status" value="1"/>
</dbReference>
<reference evidence="3 4" key="1">
    <citation type="submission" date="2020-07" db="EMBL/GenBank/DDBJ databases">
        <title>Sequencing the genomes of 1000 actinobacteria strains.</title>
        <authorList>
            <person name="Klenk H.-P."/>
        </authorList>
    </citation>
    <scope>NUCLEOTIDE SEQUENCE [LARGE SCALE GENOMIC DNA]</scope>
    <source>
        <strain evidence="3 4">DSM 29531</strain>
    </source>
</reference>
<dbReference type="CDD" id="cd02440">
    <property type="entry name" value="AdoMet_MTases"/>
    <property type="match status" value="1"/>
</dbReference>
<dbReference type="Proteomes" id="UP000571817">
    <property type="component" value="Unassembled WGS sequence"/>
</dbReference>
<dbReference type="NCBIfam" id="NF037959">
    <property type="entry name" value="MFS_SpdSyn"/>
    <property type="match status" value="1"/>
</dbReference>
<evidence type="ECO:0000313" key="4">
    <source>
        <dbReference type="Proteomes" id="UP000571817"/>
    </source>
</evidence>
<feature type="region of interest" description="Disordered" evidence="2">
    <location>
        <begin position="247"/>
        <end position="267"/>
    </location>
</feature>
<gene>
    <name evidence="3" type="ORF">HNR15_002928</name>
</gene>
<dbReference type="EMBL" id="JACCFW010000001">
    <property type="protein sequence ID" value="NYJ75965.1"/>
    <property type="molecule type" value="Genomic_DNA"/>
</dbReference>
<dbReference type="PANTHER" id="PTHR43317">
    <property type="entry name" value="THERMOSPERMINE SYNTHASE ACAULIS5"/>
    <property type="match status" value="1"/>
</dbReference>
<proteinExistence type="predicted"/>
<protein>
    <submittedName>
        <fullName evidence="3">Spermidine synthase</fullName>
    </submittedName>
</protein>